<feature type="signal peptide" evidence="9">
    <location>
        <begin position="1"/>
        <end position="21"/>
    </location>
</feature>
<keyword evidence="3 8" id="KW-0378">Hydrolase</keyword>
<protein>
    <recommendedName>
        <fullName evidence="9">Endoglucanase</fullName>
        <ecNumber evidence="9">3.2.1.4</ecNumber>
    </recommendedName>
</protein>
<feature type="chain" id="PRO_5010007274" description="Endoglucanase" evidence="9">
    <location>
        <begin position="22"/>
        <end position="477"/>
    </location>
</feature>
<keyword evidence="12" id="KW-1185">Reference proteome</keyword>
<organism evidence="12 13">
    <name type="scientific">Lingula anatina</name>
    <name type="common">Brachiopod</name>
    <name type="synonym">Lingula unguis</name>
    <dbReference type="NCBI Taxonomy" id="7574"/>
    <lineage>
        <taxon>Eukaryota</taxon>
        <taxon>Metazoa</taxon>
        <taxon>Spiralia</taxon>
        <taxon>Lophotrochozoa</taxon>
        <taxon>Brachiopoda</taxon>
        <taxon>Linguliformea</taxon>
        <taxon>Lingulata</taxon>
        <taxon>Lingulida</taxon>
        <taxon>Linguloidea</taxon>
        <taxon>Lingulidae</taxon>
        <taxon>Lingula</taxon>
    </lineage>
</organism>
<evidence type="ECO:0000259" key="11">
    <source>
        <dbReference type="Pfam" id="PF00759"/>
    </source>
</evidence>
<feature type="active site" evidence="8">
    <location>
        <position position="435"/>
    </location>
</feature>
<keyword evidence="9" id="KW-0732">Signal</keyword>
<evidence type="ECO:0000256" key="1">
    <source>
        <dbReference type="ARBA" id="ARBA00000966"/>
    </source>
</evidence>
<evidence type="ECO:0000256" key="8">
    <source>
        <dbReference type="PROSITE-ProRule" id="PRU10060"/>
    </source>
</evidence>
<dbReference type="EC" id="3.2.1.4" evidence="9"/>
<evidence type="ECO:0000313" key="12">
    <source>
        <dbReference type="Proteomes" id="UP000085678"/>
    </source>
</evidence>
<feature type="active site" evidence="8">
    <location>
        <position position="444"/>
    </location>
</feature>
<dbReference type="Gene3D" id="1.50.10.10">
    <property type="match status" value="1"/>
</dbReference>
<dbReference type="GO" id="GO:0008810">
    <property type="term" value="F:cellulase activity"/>
    <property type="evidence" value="ECO:0007669"/>
    <property type="project" value="UniProtKB-EC"/>
</dbReference>
<dbReference type="GO" id="GO:0030245">
    <property type="term" value="P:cellulose catabolic process"/>
    <property type="evidence" value="ECO:0007669"/>
    <property type="project" value="UniProtKB-KW"/>
</dbReference>
<dbReference type="OrthoDB" id="10257085at2759"/>
<evidence type="ECO:0000256" key="5">
    <source>
        <dbReference type="ARBA" id="ARBA00023277"/>
    </source>
</evidence>
<dbReference type="InterPro" id="IPR012341">
    <property type="entry name" value="6hp_glycosidase-like_sf"/>
</dbReference>
<dbReference type="InterPro" id="IPR001701">
    <property type="entry name" value="Glyco_hydro_9"/>
</dbReference>
<evidence type="ECO:0000256" key="6">
    <source>
        <dbReference type="ARBA" id="ARBA00023295"/>
    </source>
</evidence>
<sequence>MESAVLVVGIVLAVVTAPSHGAKYNYKEILAKSSLFYEAQRSGKLPPENRIKWRGDSAMGDKGQQGQDLTGGWYDAGDHVKFGLPMAWSAMTLTWGLIDHKDAYVKAGEYQNMKNCVKWPMDYFMKAHTAKDEFYAQVGDPNADHAFWGRAEDMKMYRPSYKLSASKPGSDVVGESAATLAAGSIVFKDDAAYSAKLLKHAKELYDFAKTHQGIYTREGGIPASPFYTSSSFKDDLCVAAAWLYRATSDKTYLNDAMGYDEGRVSWALSWDDNYVSCQVGQGSRRIYVSCQLLLYGITKNAKYQRPVVQYMTQWLPGGSVPYTPKGLAWRLQWGSNRYAANSAFVAAKAASMGINTAQYKSWAEKELGYMLGDAGHSFVVGFGNNPPTHEHHRGASCPNRPAPCGQAQFSTPNPNPQVLYGALVGGPGQHDEYADVRSDYVKNEVATDYNAGFTSAIAALSHMDMTNDARAFLFRQK</sequence>
<dbReference type="InParanoid" id="A0A1S3J733"/>
<dbReference type="PROSITE" id="PS00698">
    <property type="entry name" value="GH9_3"/>
    <property type="match status" value="1"/>
</dbReference>
<evidence type="ECO:0000256" key="2">
    <source>
        <dbReference type="ARBA" id="ARBA00007072"/>
    </source>
</evidence>
<evidence type="ECO:0000256" key="9">
    <source>
        <dbReference type="RuleBase" id="RU361166"/>
    </source>
</evidence>
<dbReference type="GeneID" id="106170694"/>
<dbReference type="Pfam" id="PF00759">
    <property type="entry name" value="Glyco_hydro_9"/>
    <property type="match status" value="1"/>
</dbReference>
<comment type="similarity">
    <text evidence="2 8 9">Belongs to the glycosyl hydrolase 9 (cellulase E) family.</text>
</comment>
<dbReference type="InterPro" id="IPR008928">
    <property type="entry name" value="6-hairpin_glycosidase_sf"/>
</dbReference>
<dbReference type="KEGG" id="lak:106170694"/>
<dbReference type="InterPro" id="IPR033126">
    <property type="entry name" value="Glyco_hydro_9_Asp/Glu_AS"/>
</dbReference>
<dbReference type="STRING" id="7574.A0A1S3J733"/>
<accession>A0A1S3J733</accession>
<dbReference type="AlphaFoldDB" id="A0A1S3J733"/>
<feature type="region of interest" description="Disordered" evidence="10">
    <location>
        <begin position="389"/>
        <end position="411"/>
    </location>
</feature>
<evidence type="ECO:0000256" key="3">
    <source>
        <dbReference type="ARBA" id="ARBA00022801"/>
    </source>
</evidence>
<evidence type="ECO:0000313" key="13">
    <source>
        <dbReference type="RefSeq" id="XP_013406118.1"/>
    </source>
</evidence>
<feature type="domain" description="Glycoside hydrolase family 9" evidence="11">
    <location>
        <begin position="26"/>
        <end position="456"/>
    </location>
</feature>
<proteinExistence type="inferred from homology"/>
<name>A0A1S3J733_LINAN</name>
<gene>
    <name evidence="13" type="primary">LOC106170694</name>
</gene>
<dbReference type="Proteomes" id="UP000085678">
    <property type="component" value="Unplaced"/>
</dbReference>
<dbReference type="PANTHER" id="PTHR22298">
    <property type="entry name" value="ENDO-1,4-BETA-GLUCANASE"/>
    <property type="match status" value="1"/>
</dbReference>
<dbReference type="RefSeq" id="XP_013406118.1">
    <property type="nucleotide sequence ID" value="XM_013550664.1"/>
</dbReference>
<evidence type="ECO:0000256" key="10">
    <source>
        <dbReference type="SAM" id="MobiDB-lite"/>
    </source>
</evidence>
<evidence type="ECO:0000256" key="4">
    <source>
        <dbReference type="ARBA" id="ARBA00023001"/>
    </source>
</evidence>
<reference evidence="13" key="1">
    <citation type="submission" date="2025-08" db="UniProtKB">
        <authorList>
            <consortium name="RefSeq"/>
        </authorList>
    </citation>
    <scope>IDENTIFICATION</scope>
    <source>
        <tissue evidence="13">Gonads</tissue>
    </source>
</reference>
<comment type="catalytic activity">
    <reaction evidence="1 9">
        <text>Endohydrolysis of (1-&gt;4)-beta-D-glucosidic linkages in cellulose, lichenin and cereal beta-D-glucans.</text>
        <dbReference type="EC" id="3.2.1.4"/>
    </reaction>
</comment>
<keyword evidence="6 8" id="KW-0326">Glycosidase</keyword>
<keyword evidence="5 8" id="KW-0119">Carbohydrate metabolism</keyword>
<keyword evidence="7 8" id="KW-0624">Polysaccharide degradation</keyword>
<dbReference type="SUPFAM" id="SSF48208">
    <property type="entry name" value="Six-hairpin glycosidases"/>
    <property type="match status" value="1"/>
</dbReference>
<evidence type="ECO:0000256" key="7">
    <source>
        <dbReference type="ARBA" id="ARBA00023326"/>
    </source>
</evidence>
<keyword evidence="4 9" id="KW-0136">Cellulose degradation</keyword>